<dbReference type="PANTHER" id="PTHR30093:SF2">
    <property type="entry name" value="TYPE II SECRETION SYSTEM PROTEIN H"/>
    <property type="match status" value="1"/>
</dbReference>
<proteinExistence type="predicted"/>
<evidence type="ECO:0000256" key="1">
    <source>
        <dbReference type="SAM" id="Phobius"/>
    </source>
</evidence>
<reference evidence="2 3" key="1">
    <citation type="submission" date="2022-03" db="EMBL/GenBank/DDBJ databases">
        <title>Novel taxa within the pig intestine.</title>
        <authorList>
            <person name="Wylensek D."/>
            <person name="Bishof K."/>
            <person name="Afrizal A."/>
            <person name="Clavel T."/>
        </authorList>
    </citation>
    <scope>NUCLEOTIDE SEQUENCE [LARGE SCALE GENOMIC DNA]</scope>
    <source>
        <strain evidence="2 3">CLA-KB-P66</strain>
    </source>
</reference>
<keyword evidence="1" id="KW-0812">Transmembrane</keyword>
<dbReference type="NCBIfam" id="TIGR02532">
    <property type="entry name" value="IV_pilin_GFxxxE"/>
    <property type="match status" value="1"/>
</dbReference>
<dbReference type="InterPro" id="IPR045584">
    <property type="entry name" value="Pilin-like"/>
</dbReference>
<dbReference type="Gene3D" id="3.30.700.10">
    <property type="entry name" value="Glycoprotein, Type 4 Pilin"/>
    <property type="match status" value="1"/>
</dbReference>
<name>A0ABU4WDQ3_9BACT</name>
<dbReference type="SUPFAM" id="SSF54523">
    <property type="entry name" value="Pili subunits"/>
    <property type="match status" value="1"/>
</dbReference>
<protein>
    <submittedName>
        <fullName evidence="2">Type II secretion system GspH family protein</fullName>
    </submittedName>
</protein>
<dbReference type="Proteomes" id="UP001275932">
    <property type="component" value="Unassembled WGS sequence"/>
</dbReference>
<accession>A0ABU4WDQ3</accession>
<evidence type="ECO:0000313" key="2">
    <source>
        <dbReference type="EMBL" id="MDX8414681.1"/>
    </source>
</evidence>
<dbReference type="RefSeq" id="WP_370396131.1">
    <property type="nucleotide sequence ID" value="NZ_JALBUT010000001.1"/>
</dbReference>
<feature type="transmembrane region" description="Helical" evidence="1">
    <location>
        <begin position="12"/>
        <end position="33"/>
    </location>
</feature>
<keyword evidence="3" id="KW-1185">Reference proteome</keyword>
<dbReference type="Pfam" id="PF07963">
    <property type="entry name" value="N_methyl"/>
    <property type="match status" value="1"/>
</dbReference>
<sequence>MKNRQTHKAFTLVELLIVISIIAVLAGLVMPALTGAMRSSDKLKSLNNAKGIATAWQSYAKGERSRTLTADTVHDWAFRLASHADLNIPSFWIMEFDPIVADKLGSGAPMPANIGDKFGTNWKISEEFKAFPLSWEVANKTQPSANSNTPLIWSRGLKATGTWDKNEGVFGDQGGHIAFVDMSVKWYDALQNEDAPRGELKVYNETRPTFNIGQAIRGGAANILKSQTE</sequence>
<gene>
    <name evidence="2" type="ORF">MOX91_00580</name>
</gene>
<keyword evidence="1" id="KW-1133">Transmembrane helix</keyword>
<organism evidence="2 3">
    <name type="scientific">Intestinicryptomonas porci</name>
    <dbReference type="NCBI Taxonomy" id="2926320"/>
    <lineage>
        <taxon>Bacteria</taxon>
        <taxon>Pseudomonadati</taxon>
        <taxon>Verrucomicrobiota</taxon>
        <taxon>Opitutia</taxon>
        <taxon>Opitutales</taxon>
        <taxon>Intestinicryptomonaceae</taxon>
        <taxon>Intestinicryptomonas</taxon>
    </lineage>
</organism>
<dbReference type="InterPro" id="IPR012902">
    <property type="entry name" value="N_methyl_site"/>
</dbReference>
<dbReference type="EMBL" id="JALBUT010000001">
    <property type="protein sequence ID" value="MDX8414681.1"/>
    <property type="molecule type" value="Genomic_DNA"/>
</dbReference>
<evidence type="ECO:0000313" key="3">
    <source>
        <dbReference type="Proteomes" id="UP001275932"/>
    </source>
</evidence>
<dbReference type="PANTHER" id="PTHR30093">
    <property type="entry name" value="GENERAL SECRETION PATHWAY PROTEIN G"/>
    <property type="match status" value="1"/>
</dbReference>
<keyword evidence="1" id="KW-0472">Membrane</keyword>
<comment type="caution">
    <text evidence="2">The sequence shown here is derived from an EMBL/GenBank/DDBJ whole genome shotgun (WGS) entry which is preliminary data.</text>
</comment>